<evidence type="ECO:0000256" key="5">
    <source>
        <dbReference type="ARBA" id="ARBA00022737"/>
    </source>
</evidence>
<feature type="region of interest" description="Disordered" evidence="9">
    <location>
        <begin position="23"/>
        <end position="78"/>
    </location>
</feature>
<evidence type="ECO:0000256" key="10">
    <source>
        <dbReference type="SAM" id="SignalP"/>
    </source>
</evidence>
<dbReference type="GO" id="GO:2000234">
    <property type="term" value="P:positive regulation of rRNA processing"/>
    <property type="evidence" value="ECO:0007669"/>
    <property type="project" value="TreeGrafter"/>
</dbReference>
<dbReference type="GO" id="GO:0045943">
    <property type="term" value="P:positive regulation of transcription by RNA polymerase I"/>
    <property type="evidence" value="ECO:0007669"/>
    <property type="project" value="InterPro"/>
</dbReference>
<keyword evidence="5" id="KW-0677">Repeat</keyword>
<dbReference type="PROSITE" id="PS50294">
    <property type="entry name" value="WD_REPEATS_REGION"/>
    <property type="match status" value="1"/>
</dbReference>
<comment type="subcellular location">
    <subcellularLocation>
        <location evidence="1">Nucleus</location>
        <location evidence="1">Nucleolus</location>
    </subcellularLocation>
</comment>
<dbReference type="PANTHER" id="PTHR44215">
    <property type="entry name" value="WD REPEAT-CONTAINING PROTEIN 75"/>
    <property type="match status" value="1"/>
</dbReference>
<sequence>MSVICFLPTFIFDIMASPVGSLQLSKRSHHQDTQVKEGGRDSKRRRFSRENARVSGPSSTVTACKNSLNRTPSPDAEAAHSKCCLESGKRFSMHSSTPHGLVGHMTNLEPIFAPDEKHLLLGLDNMVQVFSLSTYQHVRSLQVTNSEKIIGYKLSPATEHHLYIISSTGRLSQWDWISGKQVTKWAKRSKILMFDICPIIVEKNMQIACFFLYDLGHGRREISVSLLDEITSPKKLDDVVILETARPINSMKIAQGGRVLIVSDDQHLLIGCSSASSFGCPESLIYTWRVVMLPVTITSLDVRESKAVQSIKSAIPGNPTGGPSNIDLVVGEQGGSILIYEDILKTFKRNEDKYLPILRKLHWHRDAVSVVRWSRDGNYILSGGKESVIVLWQLDSGRRNFLPHLSSYICNLVISPTGKLYAIKLANNSLIILSAAELQPVATITGLQLPAKIPKIQNVGLATINRSSDNCSVIPAVLHPRNTDHLLIAVPSRHSDRDGGQQPENLSVLQTFNVRTGSNVYRQALARTNITAMNNGPEGMEILTPSIKHLGLSSDGKWLVTVDSWSPHIEDVKALDPCWDVKAAVQAPHEIFLKFWLWNDVAEVWEIATRIDAPHFRFGEGAAPVLGVGSHPNAYVFATVGTDWILRLWVPTVKRHHGTNVQYGEIWRCKAAIHLDGKLGAEDDVLTSASICFSEDGSVIAVCLQTLLRPNCSIVHFIDIHECKIRHSRIGSNLGSIYAAKFLGRYLVVASARSISIWDIVGDFLMGVTSPGLHTTTSSNREYSTLFAANPQTQTIAVITKPALSNEKAMSGKQQKMCFNVEVYCLHSPIPLFRSSLENHPLALLSDPKTGDFLLVDATANFQRVTCLNTNLGTVAPSDGLSIKSKSGLNDVFWDHSTQHLSPKSSAHVPVAAVDTETPTLQSKRLAPIFDVSPSFSLPLVSVLFKNVVHSLTSDSRDS</sequence>
<evidence type="ECO:0000313" key="11">
    <source>
        <dbReference type="EMBL" id="OXV11713.1"/>
    </source>
</evidence>
<keyword evidence="3" id="KW-0698">rRNA processing</keyword>
<dbReference type="EMBL" id="NPHW01002338">
    <property type="protein sequence ID" value="OXV11713.1"/>
    <property type="molecule type" value="Genomic_DNA"/>
</dbReference>
<evidence type="ECO:0000256" key="8">
    <source>
        <dbReference type="PROSITE-ProRule" id="PRU00221"/>
    </source>
</evidence>
<evidence type="ECO:0000313" key="12">
    <source>
        <dbReference type="Proteomes" id="UP000243515"/>
    </source>
</evidence>
<evidence type="ECO:0000256" key="4">
    <source>
        <dbReference type="ARBA" id="ARBA00022574"/>
    </source>
</evidence>
<accession>A0A232M5P3</accession>
<gene>
    <name evidence="11" type="ORF">Egran_00527</name>
</gene>
<feature type="repeat" description="WD" evidence="8">
    <location>
        <begin position="361"/>
        <end position="402"/>
    </location>
</feature>
<feature type="chain" id="PRO_5012895610" evidence="10">
    <location>
        <begin position="17"/>
        <end position="959"/>
    </location>
</feature>
<evidence type="ECO:0000256" key="6">
    <source>
        <dbReference type="ARBA" id="ARBA00023163"/>
    </source>
</evidence>
<reference evidence="11 12" key="1">
    <citation type="journal article" date="2015" name="Environ. Microbiol.">
        <title>Metagenome sequence of Elaphomyces granulatus from sporocarp tissue reveals Ascomycota ectomycorrhizal fingerprints of genome expansion and a Proteobacteria-rich microbiome.</title>
        <authorList>
            <person name="Quandt C.A."/>
            <person name="Kohler A."/>
            <person name="Hesse C.N."/>
            <person name="Sharpton T.J."/>
            <person name="Martin F."/>
            <person name="Spatafora J.W."/>
        </authorList>
    </citation>
    <scope>NUCLEOTIDE SEQUENCE [LARGE SCALE GENOMIC DNA]</scope>
    <source>
        <strain evidence="11 12">OSC145934</strain>
    </source>
</reference>
<dbReference type="GO" id="GO:0006364">
    <property type="term" value="P:rRNA processing"/>
    <property type="evidence" value="ECO:0007669"/>
    <property type="project" value="UniProtKB-KW"/>
</dbReference>
<dbReference type="Gene3D" id="2.130.10.10">
    <property type="entry name" value="YVTN repeat-like/Quinoprotein amine dehydrogenase"/>
    <property type="match status" value="3"/>
</dbReference>
<keyword evidence="7" id="KW-0539">Nucleus</keyword>
<feature type="compositionally biased region" description="Basic and acidic residues" evidence="9">
    <location>
        <begin position="30"/>
        <end position="41"/>
    </location>
</feature>
<dbReference type="SUPFAM" id="SSF50978">
    <property type="entry name" value="WD40 repeat-like"/>
    <property type="match status" value="2"/>
</dbReference>
<proteinExistence type="predicted"/>
<keyword evidence="4 8" id="KW-0853">WD repeat</keyword>
<dbReference type="PANTHER" id="PTHR44215:SF1">
    <property type="entry name" value="WD REPEAT-CONTAINING PROTEIN 75"/>
    <property type="match status" value="1"/>
</dbReference>
<evidence type="ECO:0000256" key="7">
    <source>
        <dbReference type="ARBA" id="ARBA00023242"/>
    </source>
</evidence>
<dbReference type="Pfam" id="PF23869">
    <property type="entry name" value="Beta-prop_WDR75_1st"/>
    <property type="match status" value="1"/>
</dbReference>
<keyword evidence="2" id="KW-0690">Ribosome biogenesis</keyword>
<dbReference type="Proteomes" id="UP000243515">
    <property type="component" value="Unassembled WGS sequence"/>
</dbReference>
<dbReference type="GO" id="GO:0003723">
    <property type="term" value="F:RNA binding"/>
    <property type="evidence" value="ECO:0007669"/>
    <property type="project" value="InterPro"/>
</dbReference>
<dbReference type="InterPro" id="IPR036322">
    <property type="entry name" value="WD40_repeat_dom_sf"/>
</dbReference>
<dbReference type="AlphaFoldDB" id="A0A232M5P3"/>
<name>A0A232M5P3_9EURO</name>
<dbReference type="PROSITE" id="PS50082">
    <property type="entry name" value="WD_REPEATS_2"/>
    <property type="match status" value="1"/>
</dbReference>
<evidence type="ECO:0000256" key="2">
    <source>
        <dbReference type="ARBA" id="ARBA00022517"/>
    </source>
</evidence>
<comment type="caution">
    <text evidence="11">The sequence shown here is derived from an EMBL/GenBank/DDBJ whole genome shotgun (WGS) entry which is preliminary data.</text>
</comment>
<keyword evidence="10" id="KW-0732">Signal</keyword>
<keyword evidence="6" id="KW-0804">Transcription</keyword>
<organism evidence="11 12">
    <name type="scientific">Elaphomyces granulatus</name>
    <dbReference type="NCBI Taxonomy" id="519963"/>
    <lineage>
        <taxon>Eukaryota</taxon>
        <taxon>Fungi</taxon>
        <taxon>Dikarya</taxon>
        <taxon>Ascomycota</taxon>
        <taxon>Pezizomycotina</taxon>
        <taxon>Eurotiomycetes</taxon>
        <taxon>Eurotiomycetidae</taxon>
        <taxon>Eurotiales</taxon>
        <taxon>Elaphomycetaceae</taxon>
        <taxon>Elaphomyces</taxon>
    </lineage>
</organism>
<protein>
    <submittedName>
        <fullName evidence="11">Uncharacterized protein</fullName>
    </submittedName>
</protein>
<feature type="compositionally biased region" description="Polar residues" evidence="9">
    <location>
        <begin position="56"/>
        <end position="72"/>
    </location>
</feature>
<dbReference type="InterPro" id="IPR053826">
    <property type="entry name" value="WDR75"/>
</dbReference>
<dbReference type="GO" id="GO:0032040">
    <property type="term" value="C:small-subunit processome"/>
    <property type="evidence" value="ECO:0007669"/>
    <property type="project" value="InterPro"/>
</dbReference>
<keyword evidence="12" id="KW-1185">Reference proteome</keyword>
<evidence type="ECO:0000256" key="1">
    <source>
        <dbReference type="ARBA" id="ARBA00004604"/>
    </source>
</evidence>
<evidence type="ECO:0000256" key="3">
    <source>
        <dbReference type="ARBA" id="ARBA00022552"/>
    </source>
</evidence>
<dbReference type="InterPro" id="IPR001680">
    <property type="entry name" value="WD40_rpt"/>
</dbReference>
<feature type="signal peptide" evidence="10">
    <location>
        <begin position="1"/>
        <end position="16"/>
    </location>
</feature>
<dbReference type="SMART" id="SM00320">
    <property type="entry name" value="WD40"/>
    <property type="match status" value="3"/>
</dbReference>
<dbReference type="OrthoDB" id="4096at2759"/>
<evidence type="ECO:0000256" key="9">
    <source>
        <dbReference type="SAM" id="MobiDB-lite"/>
    </source>
</evidence>
<dbReference type="InterPro" id="IPR015943">
    <property type="entry name" value="WD40/YVTN_repeat-like_dom_sf"/>
</dbReference>